<sequence>MTVRPFEIAVPDAVLDRISRQVGDARIGYAPADDHGSWSYGTDAAYLAELVAYWREHYDWRAHERALNRWPHFKAEIDGIDIHFQHIRGSGGGRPLMLTHGWPGSIVEFQGVIERLAFPERFGGRAEDGFDLVIPSLPGFGWSGRPPKPIGPKGVATLWRRLMTEELGYPRFAAQGGDWGSVVTARLGGEHSDVVAAIHLNFLVGPRTDPADADANQAYWAAYQRVQATEGAYMSEQATKPQTIGLALFDNPVGTAAWVIEKFHGWGDTGGDIESRFSKDVLLTNVMSYLVNDAMLSSFWAYRSIMRERPFEGRIAVPTGAALFPGEFYPMPTRANAECVYDIRSWTEMPSGGHFAALEEPALFSEDVRTFLRDFI</sequence>
<keyword evidence="2" id="KW-0058">Aromatic hydrocarbons catabolism</keyword>
<evidence type="ECO:0000256" key="2">
    <source>
        <dbReference type="ARBA" id="ARBA00022797"/>
    </source>
</evidence>
<evidence type="ECO:0000313" key="6">
    <source>
        <dbReference type="EMBL" id="MBB5698608.1"/>
    </source>
</evidence>
<keyword evidence="3 6" id="KW-0378">Hydrolase</keyword>
<comment type="similarity">
    <text evidence="1">Belongs to the peptidase S33 family.</text>
</comment>
<dbReference type="GO" id="GO:0097176">
    <property type="term" value="P:epoxide metabolic process"/>
    <property type="evidence" value="ECO:0007669"/>
    <property type="project" value="TreeGrafter"/>
</dbReference>
<name>A0A7W9EHY3_9SPHN</name>
<dbReference type="Pfam" id="PF06441">
    <property type="entry name" value="EHN"/>
    <property type="match status" value="1"/>
</dbReference>
<dbReference type="InterPro" id="IPR016292">
    <property type="entry name" value="Epoxide_hydrolase"/>
</dbReference>
<evidence type="ECO:0000256" key="1">
    <source>
        <dbReference type="ARBA" id="ARBA00010088"/>
    </source>
</evidence>
<evidence type="ECO:0000259" key="5">
    <source>
        <dbReference type="Pfam" id="PF06441"/>
    </source>
</evidence>
<reference evidence="6 7" key="1">
    <citation type="submission" date="2020-08" db="EMBL/GenBank/DDBJ databases">
        <title>Genomic Encyclopedia of Type Strains, Phase IV (KMG-IV): sequencing the most valuable type-strain genomes for metagenomic binning, comparative biology and taxonomic classification.</title>
        <authorList>
            <person name="Goeker M."/>
        </authorList>
    </citation>
    <scope>NUCLEOTIDE SEQUENCE [LARGE SCALE GENOMIC DNA]</scope>
    <source>
        <strain evidence="6 7">DSM 27244</strain>
    </source>
</reference>
<dbReference type="InterPro" id="IPR010497">
    <property type="entry name" value="Epoxide_hydro_N"/>
</dbReference>
<dbReference type="PIRSF" id="PIRSF001112">
    <property type="entry name" value="Epoxide_hydrolase"/>
    <property type="match status" value="1"/>
</dbReference>
<protein>
    <submittedName>
        <fullName evidence="6">Microsomal epoxide hydrolase</fullName>
        <ecNumber evidence="6">3.3.2.9</ecNumber>
    </submittedName>
</protein>
<organism evidence="6 7">
    <name type="scientific">Sphingomonas yantingensis</name>
    <dbReference type="NCBI Taxonomy" id="1241761"/>
    <lineage>
        <taxon>Bacteria</taxon>
        <taxon>Pseudomonadati</taxon>
        <taxon>Pseudomonadota</taxon>
        <taxon>Alphaproteobacteria</taxon>
        <taxon>Sphingomonadales</taxon>
        <taxon>Sphingomonadaceae</taxon>
        <taxon>Sphingomonas</taxon>
    </lineage>
</organism>
<dbReference type="SUPFAM" id="SSF53474">
    <property type="entry name" value="alpha/beta-Hydrolases"/>
    <property type="match status" value="1"/>
</dbReference>
<feature type="domain" description="Epoxide hydrolase N-terminal" evidence="5">
    <location>
        <begin position="3"/>
        <end position="109"/>
    </location>
</feature>
<dbReference type="Gene3D" id="3.40.50.1820">
    <property type="entry name" value="alpha/beta hydrolase"/>
    <property type="match status" value="1"/>
</dbReference>
<dbReference type="GO" id="GO:0033961">
    <property type="term" value="F:cis-stilbene-oxide hydrolase activity"/>
    <property type="evidence" value="ECO:0007669"/>
    <property type="project" value="UniProtKB-EC"/>
</dbReference>
<dbReference type="InterPro" id="IPR000639">
    <property type="entry name" value="Epox_hydrolase-like"/>
</dbReference>
<gene>
    <name evidence="6" type="ORF">FHR19_001953</name>
</gene>
<comment type="caution">
    <text evidence="6">The sequence shown here is derived from an EMBL/GenBank/DDBJ whole genome shotgun (WGS) entry which is preliminary data.</text>
</comment>
<feature type="active site" description="Proton acceptor" evidence="4">
    <location>
        <position position="354"/>
    </location>
</feature>
<evidence type="ECO:0000256" key="3">
    <source>
        <dbReference type="ARBA" id="ARBA00022801"/>
    </source>
</evidence>
<dbReference type="PANTHER" id="PTHR21661:SF35">
    <property type="entry name" value="EPOXIDE HYDROLASE"/>
    <property type="match status" value="1"/>
</dbReference>
<proteinExistence type="inferred from homology"/>
<feature type="active site" description="Nucleophile" evidence="4">
    <location>
        <position position="178"/>
    </location>
</feature>
<evidence type="ECO:0000313" key="7">
    <source>
        <dbReference type="Proteomes" id="UP000557739"/>
    </source>
</evidence>
<dbReference type="PANTHER" id="PTHR21661">
    <property type="entry name" value="EPOXIDE HYDROLASE 1-RELATED"/>
    <property type="match status" value="1"/>
</dbReference>
<dbReference type="EC" id="3.3.2.9" evidence="6"/>
<keyword evidence="7" id="KW-1185">Reference proteome</keyword>
<dbReference type="PRINTS" id="PR00412">
    <property type="entry name" value="EPOXHYDRLASE"/>
</dbReference>
<dbReference type="InterPro" id="IPR029058">
    <property type="entry name" value="AB_hydrolase_fold"/>
</dbReference>
<dbReference type="Proteomes" id="UP000557739">
    <property type="component" value="Unassembled WGS sequence"/>
</dbReference>
<accession>A0A7W9EHY3</accession>
<feature type="active site" description="Proton donor" evidence="4">
    <location>
        <position position="302"/>
    </location>
</feature>
<dbReference type="RefSeq" id="WP_184027476.1">
    <property type="nucleotide sequence ID" value="NZ_JACIJJ010000002.1"/>
</dbReference>
<evidence type="ECO:0000256" key="4">
    <source>
        <dbReference type="PIRSR" id="PIRSR001112-1"/>
    </source>
</evidence>
<dbReference type="AlphaFoldDB" id="A0A7W9EHY3"/>
<dbReference type="EMBL" id="JACIJJ010000002">
    <property type="protein sequence ID" value="MBB5698608.1"/>
    <property type="molecule type" value="Genomic_DNA"/>
</dbReference>